<organism evidence="6">
    <name type="scientific">Gokushovirinae environmental samples</name>
    <dbReference type="NCBI Taxonomy" id="1478972"/>
    <lineage>
        <taxon>Viruses</taxon>
        <taxon>Monodnaviria</taxon>
        <taxon>Sangervirae</taxon>
        <taxon>Phixviricota</taxon>
        <taxon>Malgrandaviricetes</taxon>
        <taxon>Petitvirales</taxon>
        <taxon>Microviridae</taxon>
        <taxon>environmental samples</taxon>
    </lineage>
</organism>
<evidence type="ECO:0000256" key="3">
    <source>
        <dbReference type="ARBA" id="ARBA00022431"/>
    </source>
</evidence>
<dbReference type="GO" id="GO:0039615">
    <property type="term" value="C:T=1 icosahedral viral capsid"/>
    <property type="evidence" value="ECO:0007669"/>
    <property type="project" value="UniProtKB-KW"/>
</dbReference>
<dbReference type="GO" id="GO:0005198">
    <property type="term" value="F:structural molecule activity"/>
    <property type="evidence" value="ECO:0007669"/>
    <property type="project" value="InterPro"/>
</dbReference>
<sequence length="545" mass="59184">MKSSMQHQFSQVPKVEIPRSKFDRSHGYKTTLDSGYLVPVLVDEALPGDTFNCSMTTFCRLSTPLHPFMDNLVMDAFFFAVPIRLVWSHFVNMFGEQANPGDSTSYLVPTITSPVGGWLSGSLQDYMSLPVASATAGVGVNPANSVTHSALYTRAYNLIYNAWFRDQNLQNSVTVDMGDGPDTAANYVLLRRGKRHDYFTSALPWPQKGPAVSIPLGGSATVKGNSTALLTGAQNPMILGRADGSALTGVFAMAPSNPAGVASITTTAASITAGTAFQLYPTNLYADLSAATASTINQLRQAFQIQRIYEKDARGGTRYTELIQAHFGVVSPDARLQRPEYLGGGSSPVNVNPIAQTGPSGTTGSSTPQGNLTGVGTSSMRGAGFTKSFTEHSILIGMVCVRADMNYQQGLNRMFSRSSRFDFYWPALAQIGEQAILNQEIYCRGDANDSLVFGYQERFGEYRYKPSVITGQFRSQFATTLDSWHLAQTYTTLPTLSPTFIVENPPVSRVVAVPSQPQFLFDAHFSLICARPMPLYGVPGNIDRF</sequence>
<dbReference type="Pfam" id="PF02305">
    <property type="entry name" value="Phage_F"/>
    <property type="match status" value="1"/>
</dbReference>
<dbReference type="InterPro" id="IPR016184">
    <property type="entry name" value="Capsid/spike_ssDNA_virus"/>
</dbReference>
<comment type="similarity">
    <text evidence="2">Belongs to the microviridae F protein family.</text>
</comment>
<accession>A0A2R3UAW9</accession>
<dbReference type="InterPro" id="IPR003514">
    <property type="entry name" value="Microviridae_protein_F"/>
</dbReference>
<dbReference type="SUPFAM" id="SSF88645">
    <property type="entry name" value="ssDNA viruses"/>
    <property type="match status" value="1"/>
</dbReference>
<evidence type="ECO:0000256" key="5">
    <source>
        <dbReference type="ARBA" id="ARBA00022844"/>
    </source>
</evidence>
<dbReference type="InterPro" id="IPR037002">
    <property type="entry name" value="Microviridae_protein_F_sf"/>
</dbReference>
<keyword evidence="4" id="KW-0167">Capsid protein</keyword>
<proteinExistence type="inferred from homology"/>
<keyword evidence="3" id="KW-1140">T=1 icosahedral capsid protein</keyword>
<evidence type="ECO:0000256" key="2">
    <source>
        <dbReference type="ARBA" id="ARBA00009963"/>
    </source>
</evidence>
<dbReference type="Gene3D" id="2.60.169.10">
    <property type="entry name" value="Microviridae F protein"/>
    <property type="match status" value="2"/>
</dbReference>
<protein>
    <submittedName>
        <fullName evidence="6">Putative major capsid protein</fullName>
    </submittedName>
</protein>
<evidence type="ECO:0000313" key="6">
    <source>
        <dbReference type="EMBL" id="AVQ10270.1"/>
    </source>
</evidence>
<keyword evidence="5" id="KW-0946">Virion</keyword>
<evidence type="ECO:0000256" key="4">
    <source>
        <dbReference type="ARBA" id="ARBA00022561"/>
    </source>
</evidence>
<name>A0A2R3UAW9_9VIRU</name>
<reference evidence="6" key="1">
    <citation type="submission" date="2018-03" db="EMBL/GenBank/DDBJ databases">
        <title>Twenty-four Novel Viral Genomes identified from the Dushanzi Mud Volcanic Sediment in Xinjiang, China.</title>
        <authorList>
            <person name="Han L."/>
        </authorList>
    </citation>
    <scope>NUCLEOTIDE SEQUENCE</scope>
</reference>
<dbReference type="EMBL" id="MH029530">
    <property type="protein sequence ID" value="AVQ10270.1"/>
    <property type="molecule type" value="Genomic_DNA"/>
</dbReference>
<comment type="subcellular location">
    <subcellularLocation>
        <location evidence="1">Virion</location>
    </subcellularLocation>
</comment>
<evidence type="ECO:0000256" key="1">
    <source>
        <dbReference type="ARBA" id="ARBA00004328"/>
    </source>
</evidence>